<protein>
    <submittedName>
        <fullName evidence="2">Amidohydrolase</fullName>
        <ecNumber evidence="2">3.5.-.-</ecNumber>
    </submittedName>
</protein>
<dbReference type="InterPro" id="IPR033932">
    <property type="entry name" value="YtcJ-like"/>
</dbReference>
<dbReference type="EMBL" id="JBHTEE010000001">
    <property type="protein sequence ID" value="MFC7604377.1"/>
    <property type="molecule type" value="Genomic_DNA"/>
</dbReference>
<sequence length="533" mass="55860">MRRRREPAMTLVTDLVLLGGRVHTLDTRGTVAEAVAITGGRVSAVGPAADVARLAGPSTRVVHLAGRTVIPGLVDSHCHFENAGMDGHTVSFAGVRTLDAALDRIAALAATREPGAWVQGQPWNPALQLVEGRGPDRRELDRAAGGRPVYLPEGHAATASTAALERSGIDPGGHDGRLVEGAMHTVARVVPDWTREERAAQLTAAMRALNRRGITSVVAGALRPADVETVRELARDGCSTLRVAAMVMPTGELNPSVPLADWEALLASGPPAPIGQHYLTRGIKLQVDGGMTLGTAATREPYLTRPGYHGELFAGRDRLAELVGAAHRAGWPVGTHVVGDAAIDLALDVYEATRHRGLLPDVLIHASLIQRDQIARARALGVQVAAQIPFLWRNRAAIAGHLGDARTEAAVPLRDLVDGLGLDGVAAGTDYPINALDPFQNIYAMTTRRDAASEVVGGAQAVTRAEALRLYTTSGAAHTGEQEVKGRLTAGALADLAVLGADPLTASDDELRATEVLMTVVGGQIVHDTGLLG</sequence>
<accession>A0ABW2T7A5</accession>
<dbReference type="InterPro" id="IPR011059">
    <property type="entry name" value="Metal-dep_hydrolase_composite"/>
</dbReference>
<dbReference type="SUPFAM" id="SSF51556">
    <property type="entry name" value="Metallo-dependent hydrolases"/>
    <property type="match status" value="1"/>
</dbReference>
<dbReference type="CDD" id="cd01300">
    <property type="entry name" value="YtcJ_like"/>
    <property type="match status" value="1"/>
</dbReference>
<keyword evidence="3" id="KW-1185">Reference proteome</keyword>
<dbReference type="RefSeq" id="WP_343961428.1">
    <property type="nucleotide sequence ID" value="NZ_BAAAGK010000005.1"/>
</dbReference>
<proteinExistence type="predicted"/>
<name>A0ABW2T7A5_9ACTN</name>
<reference evidence="3" key="1">
    <citation type="journal article" date="2019" name="Int. J. Syst. Evol. Microbiol.">
        <title>The Global Catalogue of Microorganisms (GCM) 10K type strain sequencing project: providing services to taxonomists for standard genome sequencing and annotation.</title>
        <authorList>
            <consortium name="The Broad Institute Genomics Platform"/>
            <consortium name="The Broad Institute Genome Sequencing Center for Infectious Disease"/>
            <person name="Wu L."/>
            <person name="Ma J."/>
        </authorList>
    </citation>
    <scope>NUCLEOTIDE SEQUENCE [LARGE SCALE GENOMIC DNA]</scope>
    <source>
        <strain evidence="3">JCM 10083</strain>
    </source>
</reference>
<keyword evidence="2" id="KW-0378">Hydrolase</keyword>
<dbReference type="SUPFAM" id="SSF51338">
    <property type="entry name" value="Composite domain of metallo-dependent hydrolases"/>
    <property type="match status" value="1"/>
</dbReference>
<dbReference type="PANTHER" id="PTHR22642:SF2">
    <property type="entry name" value="PROTEIN LONG AFTER FAR-RED 3"/>
    <property type="match status" value="1"/>
</dbReference>
<dbReference type="InterPro" id="IPR032466">
    <property type="entry name" value="Metal_Hydrolase"/>
</dbReference>
<dbReference type="Proteomes" id="UP001596514">
    <property type="component" value="Unassembled WGS sequence"/>
</dbReference>
<evidence type="ECO:0000313" key="2">
    <source>
        <dbReference type="EMBL" id="MFC7604377.1"/>
    </source>
</evidence>
<dbReference type="Gene3D" id="3.10.310.70">
    <property type="match status" value="1"/>
</dbReference>
<dbReference type="Pfam" id="PF07969">
    <property type="entry name" value="Amidohydro_3"/>
    <property type="match status" value="1"/>
</dbReference>
<evidence type="ECO:0000259" key="1">
    <source>
        <dbReference type="Pfam" id="PF07969"/>
    </source>
</evidence>
<gene>
    <name evidence="2" type="ORF">ACFQVD_30120</name>
</gene>
<dbReference type="Gene3D" id="2.30.40.10">
    <property type="entry name" value="Urease, subunit C, domain 1"/>
    <property type="match status" value="1"/>
</dbReference>
<dbReference type="PANTHER" id="PTHR22642">
    <property type="entry name" value="IMIDAZOLONEPROPIONASE"/>
    <property type="match status" value="1"/>
</dbReference>
<dbReference type="Gene3D" id="3.20.20.140">
    <property type="entry name" value="Metal-dependent hydrolases"/>
    <property type="match status" value="1"/>
</dbReference>
<feature type="domain" description="Amidohydrolase 3" evidence="1">
    <location>
        <begin position="60"/>
        <end position="527"/>
    </location>
</feature>
<dbReference type="InterPro" id="IPR013108">
    <property type="entry name" value="Amidohydro_3"/>
</dbReference>
<dbReference type="EC" id="3.5.-.-" evidence="2"/>
<comment type="caution">
    <text evidence="2">The sequence shown here is derived from an EMBL/GenBank/DDBJ whole genome shotgun (WGS) entry which is preliminary data.</text>
</comment>
<organism evidence="2 3">
    <name type="scientific">Streptosporangium amethystogenes subsp. fukuiense</name>
    <dbReference type="NCBI Taxonomy" id="698418"/>
    <lineage>
        <taxon>Bacteria</taxon>
        <taxon>Bacillati</taxon>
        <taxon>Actinomycetota</taxon>
        <taxon>Actinomycetes</taxon>
        <taxon>Streptosporangiales</taxon>
        <taxon>Streptosporangiaceae</taxon>
        <taxon>Streptosporangium</taxon>
    </lineage>
</organism>
<dbReference type="GO" id="GO:0016787">
    <property type="term" value="F:hydrolase activity"/>
    <property type="evidence" value="ECO:0007669"/>
    <property type="project" value="UniProtKB-KW"/>
</dbReference>
<evidence type="ECO:0000313" key="3">
    <source>
        <dbReference type="Proteomes" id="UP001596514"/>
    </source>
</evidence>